<evidence type="ECO:0000313" key="3">
    <source>
        <dbReference type="Proteomes" id="UP000183447"/>
    </source>
</evidence>
<evidence type="ECO:0000256" key="1">
    <source>
        <dbReference type="SAM" id="Phobius"/>
    </source>
</evidence>
<dbReference type="STRING" id="665118.SAMN02983003_0024"/>
<keyword evidence="3" id="KW-1185">Reference proteome</keyword>
<proteinExistence type="predicted"/>
<keyword evidence="1" id="KW-0812">Transmembrane</keyword>
<organism evidence="2 3">
    <name type="scientific">Devosia enhydra</name>
    <dbReference type="NCBI Taxonomy" id="665118"/>
    <lineage>
        <taxon>Bacteria</taxon>
        <taxon>Pseudomonadati</taxon>
        <taxon>Pseudomonadota</taxon>
        <taxon>Alphaproteobacteria</taxon>
        <taxon>Hyphomicrobiales</taxon>
        <taxon>Devosiaceae</taxon>
        <taxon>Devosia</taxon>
    </lineage>
</organism>
<dbReference type="RefSeq" id="WP_072338411.1">
    <property type="nucleotide sequence ID" value="NZ_FPKU01000001.1"/>
</dbReference>
<keyword evidence="1" id="KW-0472">Membrane</keyword>
<reference evidence="2 3" key="1">
    <citation type="submission" date="2016-11" db="EMBL/GenBank/DDBJ databases">
        <authorList>
            <person name="Jaros S."/>
            <person name="Januszkiewicz K."/>
            <person name="Wedrychowicz H."/>
        </authorList>
    </citation>
    <scope>NUCLEOTIDE SEQUENCE [LARGE SCALE GENOMIC DNA]</scope>
    <source>
        <strain evidence="2 3">ATCC 23634</strain>
    </source>
</reference>
<accession>A0A1K2HSD3</accession>
<dbReference type="EMBL" id="FPKU01000001">
    <property type="protein sequence ID" value="SFZ80605.1"/>
    <property type="molecule type" value="Genomic_DNA"/>
</dbReference>
<name>A0A1K2HSD3_9HYPH</name>
<sequence>MTTISLKADILVVGGGATAHVLIAVFGAGTAHLMASGQAMVKARPDAIVAAPPHYSVHTESEFLAHSVAIGCEAARANETRIGRVLD</sequence>
<dbReference type="AlphaFoldDB" id="A0A1K2HSD3"/>
<dbReference type="Proteomes" id="UP000183447">
    <property type="component" value="Unassembled WGS sequence"/>
</dbReference>
<evidence type="ECO:0000313" key="2">
    <source>
        <dbReference type="EMBL" id="SFZ80605.1"/>
    </source>
</evidence>
<protein>
    <submittedName>
        <fullName evidence="2">Uncharacterized protein</fullName>
    </submittedName>
</protein>
<feature type="transmembrane region" description="Helical" evidence="1">
    <location>
        <begin position="12"/>
        <end position="35"/>
    </location>
</feature>
<gene>
    <name evidence="2" type="ORF">SAMN02983003_0024</name>
</gene>
<keyword evidence="1" id="KW-1133">Transmembrane helix</keyword>